<proteinExistence type="predicted"/>
<feature type="region of interest" description="Disordered" evidence="1">
    <location>
        <begin position="117"/>
        <end position="165"/>
    </location>
</feature>
<evidence type="ECO:0000259" key="2">
    <source>
        <dbReference type="PROSITE" id="PS50003"/>
    </source>
</evidence>
<organism evidence="3 4">
    <name type="scientific">Aphanomyces euteiches</name>
    <dbReference type="NCBI Taxonomy" id="100861"/>
    <lineage>
        <taxon>Eukaryota</taxon>
        <taxon>Sar</taxon>
        <taxon>Stramenopiles</taxon>
        <taxon>Oomycota</taxon>
        <taxon>Saprolegniomycetes</taxon>
        <taxon>Saprolegniales</taxon>
        <taxon>Verrucalvaceae</taxon>
        <taxon>Aphanomyces</taxon>
    </lineage>
</organism>
<comment type="caution">
    <text evidence="3">The sequence shown here is derived from an EMBL/GenBank/DDBJ whole genome shotgun (WGS) entry which is preliminary data.</text>
</comment>
<feature type="compositionally biased region" description="Low complexity" evidence="1">
    <location>
        <begin position="117"/>
        <end position="130"/>
    </location>
</feature>
<keyword evidence="4" id="KW-1185">Reference proteome</keyword>
<dbReference type="SUPFAM" id="SSF50729">
    <property type="entry name" value="PH domain-like"/>
    <property type="match status" value="1"/>
</dbReference>
<dbReference type="Gene3D" id="2.30.29.30">
    <property type="entry name" value="Pleckstrin-homology domain (PH domain)/Phosphotyrosine-binding domain (PTB)"/>
    <property type="match status" value="1"/>
</dbReference>
<dbReference type="Proteomes" id="UP000481153">
    <property type="component" value="Unassembled WGS sequence"/>
</dbReference>
<dbReference type="VEuPathDB" id="FungiDB:AeMF1_013905"/>
<evidence type="ECO:0000313" key="3">
    <source>
        <dbReference type="EMBL" id="KAF0726504.1"/>
    </source>
</evidence>
<dbReference type="AlphaFoldDB" id="A0A6G0WH72"/>
<evidence type="ECO:0000313" key="4">
    <source>
        <dbReference type="Proteomes" id="UP000481153"/>
    </source>
</evidence>
<dbReference type="InterPro" id="IPR011993">
    <property type="entry name" value="PH-like_dom_sf"/>
</dbReference>
<sequence length="165" mass="18620">MTASDGVLKAGLLYKRNSKLLWWRPRWSSLVYTLTRRELVAFDSSTGLPAGSIPLAGLRLDIKTVVPMEDGLEWRFILRSGLHTIHLAAPTKAERIEWIEALKSILLPSDVRESCDTRSSASTTLRSTTSPHPPIQLRSTMGEIKSAKKIQDTRSHRRRRRASQC</sequence>
<feature type="compositionally biased region" description="Basic and acidic residues" evidence="1">
    <location>
        <begin position="145"/>
        <end position="154"/>
    </location>
</feature>
<dbReference type="InterPro" id="IPR001849">
    <property type="entry name" value="PH_domain"/>
</dbReference>
<dbReference type="PROSITE" id="PS50003">
    <property type="entry name" value="PH_DOMAIN"/>
    <property type="match status" value="1"/>
</dbReference>
<dbReference type="EMBL" id="VJMJ01000214">
    <property type="protein sequence ID" value="KAF0726504.1"/>
    <property type="molecule type" value="Genomic_DNA"/>
</dbReference>
<dbReference type="Pfam" id="PF00169">
    <property type="entry name" value="PH"/>
    <property type="match status" value="1"/>
</dbReference>
<dbReference type="SMART" id="SM00233">
    <property type="entry name" value="PH"/>
    <property type="match status" value="1"/>
</dbReference>
<accession>A0A6G0WH72</accession>
<gene>
    <name evidence="3" type="ORF">Ae201684_015272</name>
</gene>
<dbReference type="OrthoDB" id="79502at2759"/>
<feature type="compositionally biased region" description="Basic residues" evidence="1">
    <location>
        <begin position="155"/>
        <end position="165"/>
    </location>
</feature>
<evidence type="ECO:0000256" key="1">
    <source>
        <dbReference type="SAM" id="MobiDB-lite"/>
    </source>
</evidence>
<name>A0A6G0WH72_9STRA</name>
<reference evidence="3 4" key="1">
    <citation type="submission" date="2019-07" db="EMBL/GenBank/DDBJ databases">
        <title>Genomics analysis of Aphanomyces spp. identifies a new class of oomycete effector associated with host adaptation.</title>
        <authorList>
            <person name="Gaulin E."/>
        </authorList>
    </citation>
    <scope>NUCLEOTIDE SEQUENCE [LARGE SCALE GENOMIC DNA]</scope>
    <source>
        <strain evidence="3 4">ATCC 201684</strain>
    </source>
</reference>
<feature type="domain" description="PH" evidence="2">
    <location>
        <begin position="6"/>
        <end position="107"/>
    </location>
</feature>
<protein>
    <recommendedName>
        <fullName evidence="2">PH domain-containing protein</fullName>
    </recommendedName>
</protein>